<organism evidence="1 2">
    <name type="scientific">Nocardioides lianchengensis</name>
    <dbReference type="NCBI Taxonomy" id="1045774"/>
    <lineage>
        <taxon>Bacteria</taxon>
        <taxon>Bacillati</taxon>
        <taxon>Actinomycetota</taxon>
        <taxon>Actinomycetes</taxon>
        <taxon>Propionibacteriales</taxon>
        <taxon>Nocardioidaceae</taxon>
        <taxon>Nocardioides</taxon>
    </lineage>
</organism>
<proteinExistence type="predicted"/>
<evidence type="ECO:0000313" key="1">
    <source>
        <dbReference type="EMBL" id="SDC49739.1"/>
    </source>
</evidence>
<reference evidence="1 2" key="1">
    <citation type="submission" date="2016-10" db="EMBL/GenBank/DDBJ databases">
        <authorList>
            <person name="de Groot N.N."/>
        </authorList>
    </citation>
    <scope>NUCLEOTIDE SEQUENCE [LARGE SCALE GENOMIC DNA]</scope>
    <source>
        <strain evidence="1 2">CGMCC 4.6858</strain>
    </source>
</reference>
<keyword evidence="2" id="KW-1185">Reference proteome</keyword>
<name>A0A1G6M2M3_9ACTN</name>
<dbReference type="RefSeq" id="WP_090851955.1">
    <property type="nucleotide sequence ID" value="NZ_FMZM01000002.1"/>
</dbReference>
<protein>
    <submittedName>
        <fullName evidence="1">Uncharacterized protein</fullName>
    </submittedName>
</protein>
<dbReference type="OrthoDB" id="3790875at2"/>
<gene>
    <name evidence="1" type="ORF">SAMN05421872_102433</name>
</gene>
<accession>A0A1G6M2M3</accession>
<dbReference type="STRING" id="1045774.SAMN05421872_102433"/>
<evidence type="ECO:0000313" key="2">
    <source>
        <dbReference type="Proteomes" id="UP000199034"/>
    </source>
</evidence>
<dbReference type="Proteomes" id="UP000199034">
    <property type="component" value="Unassembled WGS sequence"/>
</dbReference>
<sequence>MSGERRAWGWHAHLRAGGTTPWVEWEGEADPVGRFLPGAQQLELLRRLHLSGTTTSVLTERVLAAGAPGRGRPDLELVGAARDRRFGPRPVDPAALPDDELVRVASGLLAEDLSGEDLPDPEPAAPARRSWLRRGPGPVHYRLVGDPWPATRAREQLVAQGRPPGGRDERVVVVGGDLAGMLVDLWLARCFSSGTASWPEWLDAATGRRTPPRRADLARVARYWRGEVGDDRLRVVLDPAALPGLLDAPGLTPPPPVSAAAGELARRVGEVLGVLVERPVRVRLLREHLLPQLTGSGGPPLVVPESRYAWVRQQAERLHRTLGEEGYPVVGDLDVLLRPPGNGVDAPRDGDVLDLALRLLHENATGGVG</sequence>
<dbReference type="AlphaFoldDB" id="A0A1G6M2M3"/>
<dbReference type="EMBL" id="FMZM01000002">
    <property type="protein sequence ID" value="SDC49739.1"/>
    <property type="molecule type" value="Genomic_DNA"/>
</dbReference>